<dbReference type="EMBL" id="UZAN01064819">
    <property type="protein sequence ID" value="VDP93824.1"/>
    <property type="molecule type" value="Genomic_DNA"/>
</dbReference>
<reference evidence="4" key="1">
    <citation type="submission" date="2016-06" db="UniProtKB">
        <authorList>
            <consortium name="WormBaseParasite"/>
        </authorList>
    </citation>
    <scope>IDENTIFICATION</scope>
</reference>
<protein>
    <submittedName>
        <fullName evidence="2 4">Uncharacterized protein</fullName>
    </submittedName>
</protein>
<evidence type="ECO:0000256" key="1">
    <source>
        <dbReference type="SAM" id="Phobius"/>
    </source>
</evidence>
<dbReference type="AlphaFoldDB" id="A0A183BBG8"/>
<keyword evidence="3" id="KW-1185">Reference proteome</keyword>
<reference evidence="2 3" key="2">
    <citation type="submission" date="2018-11" db="EMBL/GenBank/DDBJ databases">
        <authorList>
            <consortium name="Pathogen Informatics"/>
        </authorList>
    </citation>
    <scope>NUCLEOTIDE SEQUENCE [LARGE SCALE GENOMIC DNA]</scope>
    <source>
        <strain evidence="2 3">Egypt</strain>
    </source>
</reference>
<evidence type="ECO:0000313" key="2">
    <source>
        <dbReference type="EMBL" id="VDP93824.1"/>
    </source>
</evidence>
<accession>A0A183BBG8</accession>
<sequence length="136" mass="15479">MNSLRRLFSSVPGAVEIYRAGNRLKFYRGFGLFCFGHTVLWSCLTYYQGWYKNTEGETLQKNLIQLQSKLGELLRTELSTETTLDSNASSADSVPKKDSFFSSVIKKARKFSDETKEYDKALIPILTTAFGELGYF</sequence>
<keyword evidence="1" id="KW-0472">Membrane</keyword>
<evidence type="ECO:0000313" key="3">
    <source>
        <dbReference type="Proteomes" id="UP000272942"/>
    </source>
</evidence>
<proteinExistence type="predicted"/>
<dbReference type="Proteomes" id="UP000272942">
    <property type="component" value="Unassembled WGS sequence"/>
</dbReference>
<evidence type="ECO:0000313" key="4">
    <source>
        <dbReference type="WBParaSite" id="ECPE_0001659601-mRNA-1"/>
    </source>
</evidence>
<feature type="transmembrane region" description="Helical" evidence="1">
    <location>
        <begin position="26"/>
        <end position="47"/>
    </location>
</feature>
<name>A0A183BBG8_9TREM</name>
<gene>
    <name evidence="2" type="ORF">ECPE_LOCUS16552</name>
</gene>
<organism evidence="4">
    <name type="scientific">Echinostoma caproni</name>
    <dbReference type="NCBI Taxonomy" id="27848"/>
    <lineage>
        <taxon>Eukaryota</taxon>
        <taxon>Metazoa</taxon>
        <taxon>Spiralia</taxon>
        <taxon>Lophotrochozoa</taxon>
        <taxon>Platyhelminthes</taxon>
        <taxon>Trematoda</taxon>
        <taxon>Digenea</taxon>
        <taxon>Plagiorchiida</taxon>
        <taxon>Echinostomata</taxon>
        <taxon>Echinostomatoidea</taxon>
        <taxon>Echinostomatidae</taxon>
        <taxon>Echinostoma</taxon>
    </lineage>
</organism>
<dbReference type="WBParaSite" id="ECPE_0001659601-mRNA-1">
    <property type="protein sequence ID" value="ECPE_0001659601-mRNA-1"/>
    <property type="gene ID" value="ECPE_0001659601"/>
</dbReference>
<keyword evidence="1" id="KW-0812">Transmembrane</keyword>
<keyword evidence="1" id="KW-1133">Transmembrane helix</keyword>